<dbReference type="Gene3D" id="1.10.510.10">
    <property type="entry name" value="Transferase(Phosphotransferase) domain 1"/>
    <property type="match status" value="1"/>
</dbReference>
<dbReference type="Pfam" id="PF00069">
    <property type="entry name" value="Pkinase"/>
    <property type="match status" value="1"/>
</dbReference>
<dbReference type="EMBL" id="JAEPRE010000350">
    <property type="protein sequence ID" value="KAG2228835.1"/>
    <property type="molecule type" value="Genomic_DNA"/>
</dbReference>
<dbReference type="InterPro" id="IPR000719">
    <property type="entry name" value="Prot_kinase_dom"/>
</dbReference>
<evidence type="ECO:0000256" key="9">
    <source>
        <dbReference type="PROSITE-ProRule" id="PRU10141"/>
    </source>
</evidence>
<feature type="binding site" evidence="9">
    <location>
        <position position="55"/>
    </location>
    <ligand>
        <name>ATP</name>
        <dbReference type="ChEBI" id="CHEBI:30616"/>
    </ligand>
</feature>
<dbReference type="SMART" id="SM00220">
    <property type="entry name" value="S_TKc"/>
    <property type="match status" value="1"/>
</dbReference>
<dbReference type="PANTHER" id="PTHR45998:SF2">
    <property type="entry name" value="SERINE_THREONINE-PROTEIN KINASE 16"/>
    <property type="match status" value="1"/>
</dbReference>
<reference evidence="12" key="1">
    <citation type="submission" date="2021-01" db="EMBL/GenBank/DDBJ databases">
        <title>Metabolic potential, ecology and presence of endohyphal bacteria is reflected in genomic diversity of Mucoromycotina.</title>
        <authorList>
            <person name="Muszewska A."/>
            <person name="Okrasinska A."/>
            <person name="Steczkiewicz K."/>
            <person name="Drgas O."/>
            <person name="Orlowska M."/>
            <person name="Perlinska-Lenart U."/>
            <person name="Aleksandrzak-Piekarczyk T."/>
            <person name="Szatraj K."/>
            <person name="Zielenkiewicz U."/>
            <person name="Pilsyk S."/>
            <person name="Malc E."/>
            <person name="Mieczkowski P."/>
            <person name="Kruszewska J.S."/>
            <person name="Biernat P."/>
            <person name="Pawlowska J."/>
        </authorList>
    </citation>
    <scope>NUCLEOTIDE SEQUENCE</scope>
    <source>
        <strain evidence="12">WA0000018081</strain>
    </source>
</reference>
<accession>A0A8H7SFQ9</accession>
<evidence type="ECO:0000256" key="1">
    <source>
        <dbReference type="ARBA" id="ARBA00012513"/>
    </source>
</evidence>
<protein>
    <recommendedName>
        <fullName evidence="1">non-specific serine/threonine protein kinase</fullName>
        <ecNumber evidence="1">2.7.11.1</ecNumber>
    </recommendedName>
</protein>
<gene>
    <name evidence="12" type="ORF">INT48_007821</name>
</gene>
<organism evidence="12 13">
    <name type="scientific">Thamnidium elegans</name>
    <dbReference type="NCBI Taxonomy" id="101142"/>
    <lineage>
        <taxon>Eukaryota</taxon>
        <taxon>Fungi</taxon>
        <taxon>Fungi incertae sedis</taxon>
        <taxon>Mucoromycota</taxon>
        <taxon>Mucoromycotina</taxon>
        <taxon>Mucoromycetes</taxon>
        <taxon>Mucorales</taxon>
        <taxon>Mucorineae</taxon>
        <taxon>Mucoraceae</taxon>
        <taxon>Thamnidium</taxon>
    </lineage>
</organism>
<evidence type="ECO:0000256" key="4">
    <source>
        <dbReference type="ARBA" id="ARBA00022741"/>
    </source>
</evidence>
<comment type="catalytic activity">
    <reaction evidence="8">
        <text>L-seryl-[protein] + ATP = O-phospho-L-seryl-[protein] + ADP + H(+)</text>
        <dbReference type="Rhea" id="RHEA:17989"/>
        <dbReference type="Rhea" id="RHEA-COMP:9863"/>
        <dbReference type="Rhea" id="RHEA-COMP:11604"/>
        <dbReference type="ChEBI" id="CHEBI:15378"/>
        <dbReference type="ChEBI" id="CHEBI:29999"/>
        <dbReference type="ChEBI" id="CHEBI:30616"/>
        <dbReference type="ChEBI" id="CHEBI:83421"/>
        <dbReference type="ChEBI" id="CHEBI:456216"/>
        <dbReference type="EC" id="2.7.11.1"/>
    </reaction>
</comment>
<evidence type="ECO:0000256" key="5">
    <source>
        <dbReference type="ARBA" id="ARBA00022777"/>
    </source>
</evidence>
<dbReference type="GO" id="GO:0005794">
    <property type="term" value="C:Golgi apparatus"/>
    <property type="evidence" value="ECO:0007669"/>
    <property type="project" value="TreeGrafter"/>
</dbReference>
<evidence type="ECO:0000259" key="11">
    <source>
        <dbReference type="PROSITE" id="PS50011"/>
    </source>
</evidence>
<keyword evidence="13" id="KW-1185">Reference proteome</keyword>
<evidence type="ECO:0000313" key="12">
    <source>
        <dbReference type="EMBL" id="KAG2228835.1"/>
    </source>
</evidence>
<dbReference type="GO" id="GO:0005524">
    <property type="term" value="F:ATP binding"/>
    <property type="evidence" value="ECO:0007669"/>
    <property type="project" value="UniProtKB-UniRule"/>
</dbReference>
<feature type="region of interest" description="Disordered" evidence="10">
    <location>
        <begin position="125"/>
        <end position="153"/>
    </location>
</feature>
<dbReference type="InterPro" id="IPR017441">
    <property type="entry name" value="Protein_kinase_ATP_BS"/>
</dbReference>
<keyword evidence="4 9" id="KW-0547">Nucleotide-binding</keyword>
<evidence type="ECO:0000256" key="3">
    <source>
        <dbReference type="ARBA" id="ARBA00022679"/>
    </source>
</evidence>
<dbReference type="Proteomes" id="UP000613177">
    <property type="component" value="Unassembled WGS sequence"/>
</dbReference>
<keyword evidence="2" id="KW-0723">Serine/threonine-protein kinase</keyword>
<dbReference type="PANTHER" id="PTHR45998">
    <property type="entry name" value="SERINE/THREONINE-PROTEIN KINASE 16"/>
    <property type="match status" value="1"/>
</dbReference>
<keyword evidence="6 9" id="KW-0067">ATP-binding</keyword>
<evidence type="ECO:0000256" key="6">
    <source>
        <dbReference type="ARBA" id="ARBA00022840"/>
    </source>
</evidence>
<dbReference type="PROSITE" id="PS50011">
    <property type="entry name" value="PROTEIN_KINASE_DOM"/>
    <property type="match status" value="1"/>
</dbReference>
<dbReference type="Gene3D" id="3.30.200.20">
    <property type="entry name" value="Phosphorylase Kinase, domain 1"/>
    <property type="match status" value="1"/>
</dbReference>
<proteinExistence type="predicted"/>
<sequence length="332" mass="37068">MFLASIFETFLGCCISSSNLSINGRAYRIVKLLGEGGFSFVYLAQDGSGNLYALKKIRCTLGTEEAEAAQKERGNLQDVINKHNLNKTHFPEDEMMRMFREICVAVKAMHTYKAKGGARAMYEPSQVITTEDENRQDEALLSRNPQDDSTGDQVALGKRGEMVPWAHRDIKPGNVLIADDGETPILMDFGSACPARIHISNRQEALSQQDIAAEQCTMPYRAPELFDVKTGITLDEKIDIWSLGCTLYAMAYGQSPFEVNLDQGGSVALAVLNNQYKFPAKEDYYSQDVKDIIQWMLTTDPVHRPNIHQVLQRIDDLSKEPVSLNTVVPLPI</sequence>
<dbReference type="InterPro" id="IPR052239">
    <property type="entry name" value="Ser/Thr-specific_kinases"/>
</dbReference>
<dbReference type="SUPFAM" id="SSF56112">
    <property type="entry name" value="Protein kinase-like (PK-like)"/>
    <property type="match status" value="1"/>
</dbReference>
<comment type="catalytic activity">
    <reaction evidence="7">
        <text>L-threonyl-[protein] + ATP = O-phospho-L-threonyl-[protein] + ADP + H(+)</text>
        <dbReference type="Rhea" id="RHEA:46608"/>
        <dbReference type="Rhea" id="RHEA-COMP:11060"/>
        <dbReference type="Rhea" id="RHEA-COMP:11605"/>
        <dbReference type="ChEBI" id="CHEBI:15378"/>
        <dbReference type="ChEBI" id="CHEBI:30013"/>
        <dbReference type="ChEBI" id="CHEBI:30616"/>
        <dbReference type="ChEBI" id="CHEBI:61977"/>
        <dbReference type="ChEBI" id="CHEBI:456216"/>
        <dbReference type="EC" id="2.7.11.1"/>
    </reaction>
</comment>
<dbReference type="PROSITE" id="PS00107">
    <property type="entry name" value="PROTEIN_KINASE_ATP"/>
    <property type="match status" value="1"/>
</dbReference>
<keyword evidence="5" id="KW-0418">Kinase</keyword>
<dbReference type="EC" id="2.7.11.1" evidence="1"/>
<evidence type="ECO:0000256" key="7">
    <source>
        <dbReference type="ARBA" id="ARBA00047899"/>
    </source>
</evidence>
<evidence type="ECO:0000256" key="10">
    <source>
        <dbReference type="SAM" id="MobiDB-lite"/>
    </source>
</evidence>
<evidence type="ECO:0000256" key="2">
    <source>
        <dbReference type="ARBA" id="ARBA00022527"/>
    </source>
</evidence>
<name>A0A8H7SFQ9_9FUNG</name>
<feature type="domain" description="Protein kinase" evidence="11">
    <location>
        <begin position="27"/>
        <end position="323"/>
    </location>
</feature>
<dbReference type="GO" id="GO:0004674">
    <property type="term" value="F:protein serine/threonine kinase activity"/>
    <property type="evidence" value="ECO:0007669"/>
    <property type="project" value="UniProtKB-KW"/>
</dbReference>
<feature type="compositionally biased region" description="Polar residues" evidence="10">
    <location>
        <begin position="143"/>
        <end position="152"/>
    </location>
</feature>
<evidence type="ECO:0000256" key="8">
    <source>
        <dbReference type="ARBA" id="ARBA00048679"/>
    </source>
</evidence>
<keyword evidence="3" id="KW-0808">Transferase</keyword>
<dbReference type="AlphaFoldDB" id="A0A8H7SFQ9"/>
<evidence type="ECO:0000313" key="13">
    <source>
        <dbReference type="Proteomes" id="UP000613177"/>
    </source>
</evidence>
<dbReference type="InterPro" id="IPR011009">
    <property type="entry name" value="Kinase-like_dom_sf"/>
</dbReference>
<comment type="caution">
    <text evidence="12">The sequence shown here is derived from an EMBL/GenBank/DDBJ whole genome shotgun (WGS) entry which is preliminary data.</text>
</comment>